<feature type="binding site" evidence="6">
    <location>
        <position position="360"/>
    </location>
    <ligand>
        <name>[4Fe-4S] cluster</name>
        <dbReference type="ChEBI" id="CHEBI:49883"/>
    </ligand>
</feature>
<evidence type="ECO:0000256" key="4">
    <source>
        <dbReference type="ARBA" id="ARBA00023014"/>
    </source>
</evidence>
<dbReference type="InterPro" id="IPR036008">
    <property type="entry name" value="Aconitase_4Fe-4S_dom"/>
</dbReference>
<dbReference type="InterPro" id="IPR050067">
    <property type="entry name" value="IPM_dehydratase_rel_enz"/>
</dbReference>
<dbReference type="InterPro" id="IPR006251">
    <property type="entry name" value="Homoacnase/IPMdehydase_lsu"/>
</dbReference>
<proteinExistence type="inferred from homology"/>
<dbReference type="GO" id="GO:0009098">
    <property type="term" value="P:L-leucine biosynthetic process"/>
    <property type="evidence" value="ECO:0007669"/>
    <property type="project" value="UniProtKB-UniRule"/>
</dbReference>
<keyword evidence="6" id="KW-0100">Branched-chain amino acid biosynthesis</keyword>
<dbReference type="GO" id="GO:0046872">
    <property type="term" value="F:metal ion binding"/>
    <property type="evidence" value="ECO:0007669"/>
    <property type="project" value="UniProtKB-KW"/>
</dbReference>
<dbReference type="NCBIfam" id="TIGR02086">
    <property type="entry name" value="IPMI_arch"/>
    <property type="match status" value="1"/>
</dbReference>
<feature type="domain" description="Aconitase/3-isopropylmalate dehydratase large subunit alpha/beta/alpha" evidence="7">
    <location>
        <begin position="21"/>
        <end position="287"/>
    </location>
</feature>
<evidence type="ECO:0000256" key="3">
    <source>
        <dbReference type="ARBA" id="ARBA00023004"/>
    </source>
</evidence>
<dbReference type="InterPro" id="IPR011826">
    <property type="entry name" value="HAcnase/IPMdehydase_lsu_prok"/>
</dbReference>
<dbReference type="Pfam" id="PF00330">
    <property type="entry name" value="Aconitase"/>
    <property type="match status" value="1"/>
</dbReference>
<organism evidence="8 9">
    <name type="scientific">Eiseniibacteriota bacterium</name>
    <dbReference type="NCBI Taxonomy" id="2212470"/>
    <lineage>
        <taxon>Bacteria</taxon>
        <taxon>Candidatus Eiseniibacteriota</taxon>
    </lineage>
</organism>
<keyword evidence="1 6" id="KW-0004">4Fe-4S</keyword>
<evidence type="ECO:0000256" key="6">
    <source>
        <dbReference type="HAMAP-Rule" id="MF_01027"/>
    </source>
</evidence>
<evidence type="ECO:0000313" key="9">
    <source>
        <dbReference type="Proteomes" id="UP000748308"/>
    </source>
</evidence>
<dbReference type="NCBIfam" id="NF001614">
    <property type="entry name" value="PRK00402.1"/>
    <property type="match status" value="1"/>
</dbReference>
<dbReference type="InterPro" id="IPR018136">
    <property type="entry name" value="Aconitase_4Fe-4S_BS"/>
</dbReference>
<dbReference type="InterPro" id="IPR015931">
    <property type="entry name" value="Acnase/IPM_dHydase_lsu_aba_1/3"/>
</dbReference>
<name>A0A937X8Y4_UNCEI</name>
<sequence length="418" mass="44436">MGMTFAEKILARRSGQDRVVPGQIVIVRPDHLLTHDNTAAIIGKIDADLARHGLVDPSLPVIVLDHVVPAANEKTAAGHKKVREFVRRFKLPHFYDAGVGICHQVVVEKGHALPGRILVGSDSHTCSYGAVGAFATGIDRTEAAALLLRGELWLRVPETIRITLRGELGRRVAAKDLVLKIIGDIGADGANYAAVEFHGDLAALDFDDRFTIANMGVEMGAKIAVFPVDAVTRGFLEGIGAGEERYEPVWADADARYAREIEVDLGALEPLVAVAHTVDNVKTVRETAGIEFDQFLIGTCTNGRLSDLEVAAEILDGRAVAPGARLLVLPASREVLDAALERGLVRRLVAAGAILLPPGCGPCLGAHMGVLAPGERCLSTANRNFKGRMGCKEAEIYLASAETVAASAAAGRLVDPRE</sequence>
<keyword evidence="4 6" id="KW-0411">Iron-sulfur</keyword>
<dbReference type="HAMAP" id="MF_01027">
    <property type="entry name" value="LeuC_type2"/>
    <property type="match status" value="1"/>
</dbReference>
<comment type="subunit">
    <text evidence="6">Heterodimer of LeuC and LeuD.</text>
</comment>
<comment type="function">
    <text evidence="6">Catalyzes the isomerization between 2-isopropylmalate and 3-isopropylmalate, via the formation of 2-isopropylmaleate.</text>
</comment>
<dbReference type="Gene3D" id="3.30.499.10">
    <property type="entry name" value="Aconitase, domain 3"/>
    <property type="match status" value="2"/>
</dbReference>
<reference evidence="8" key="1">
    <citation type="submission" date="2019-03" db="EMBL/GenBank/DDBJ databases">
        <title>Lake Tanganyika Metagenome-Assembled Genomes (MAGs).</title>
        <authorList>
            <person name="Tran P."/>
        </authorList>
    </citation>
    <scope>NUCLEOTIDE SEQUENCE</scope>
    <source>
        <strain evidence="8">M_DeepCast_400m_m2_100</strain>
    </source>
</reference>
<dbReference type="EC" id="4.2.1.33" evidence="6"/>
<evidence type="ECO:0000256" key="2">
    <source>
        <dbReference type="ARBA" id="ARBA00022723"/>
    </source>
</evidence>
<comment type="similarity">
    <text evidence="6">Belongs to the aconitase/IPM isomerase family. LeuC type 2 subfamily.</text>
</comment>
<keyword evidence="2 6" id="KW-0479">Metal-binding</keyword>
<dbReference type="AlphaFoldDB" id="A0A937X8Y4"/>
<dbReference type="PANTHER" id="PTHR43822:SF21">
    <property type="entry name" value="3-ISOPROPYLMALATE DEHYDRATASE LARGE SUBUNIT 1"/>
    <property type="match status" value="1"/>
</dbReference>
<evidence type="ECO:0000259" key="7">
    <source>
        <dbReference type="Pfam" id="PF00330"/>
    </source>
</evidence>
<dbReference type="EMBL" id="VGIY01000203">
    <property type="protein sequence ID" value="MBM3317856.1"/>
    <property type="molecule type" value="Genomic_DNA"/>
</dbReference>
<dbReference type="PROSITE" id="PS01244">
    <property type="entry name" value="ACONITASE_2"/>
    <property type="match status" value="1"/>
</dbReference>
<evidence type="ECO:0000313" key="8">
    <source>
        <dbReference type="EMBL" id="MBM3317856.1"/>
    </source>
</evidence>
<keyword evidence="3 6" id="KW-0408">Iron</keyword>
<dbReference type="GO" id="GO:0051539">
    <property type="term" value="F:4 iron, 4 sulfur cluster binding"/>
    <property type="evidence" value="ECO:0007669"/>
    <property type="project" value="UniProtKB-KW"/>
</dbReference>
<protein>
    <recommendedName>
        <fullName evidence="6">3-isopropylmalate dehydratase large subunit</fullName>
        <ecNumber evidence="6">4.2.1.33</ecNumber>
    </recommendedName>
    <alternativeName>
        <fullName evidence="6">Alpha-IPM isomerase</fullName>
        <shortName evidence="6">IPMI</shortName>
    </alternativeName>
    <alternativeName>
        <fullName evidence="6">Isopropylmalate isomerase</fullName>
    </alternativeName>
</protein>
<comment type="pathway">
    <text evidence="6">Amino-acid biosynthesis; L-leucine biosynthesis; L-leucine from 3-methyl-2-oxobutanoate: step 2/4.</text>
</comment>
<comment type="catalytic activity">
    <reaction evidence="6">
        <text>(2R,3S)-3-isopropylmalate = (2S)-2-isopropylmalate</text>
        <dbReference type="Rhea" id="RHEA:32287"/>
        <dbReference type="ChEBI" id="CHEBI:1178"/>
        <dbReference type="ChEBI" id="CHEBI:35121"/>
        <dbReference type="EC" id="4.2.1.33"/>
    </reaction>
</comment>
<dbReference type="InterPro" id="IPR001030">
    <property type="entry name" value="Acoase/IPM_deHydtase_lsu_aba"/>
</dbReference>
<dbReference type="PANTHER" id="PTHR43822">
    <property type="entry name" value="HOMOACONITASE, MITOCHONDRIAL-RELATED"/>
    <property type="match status" value="1"/>
</dbReference>
<comment type="cofactor">
    <cofactor evidence="6">
        <name>[4Fe-4S] cluster</name>
        <dbReference type="ChEBI" id="CHEBI:49883"/>
    </cofactor>
    <text evidence="6">Binds 1 [4Fe-4S] cluster per subunit.</text>
</comment>
<dbReference type="Proteomes" id="UP000748308">
    <property type="component" value="Unassembled WGS sequence"/>
</dbReference>
<feature type="binding site" evidence="6">
    <location>
        <position position="363"/>
    </location>
    <ligand>
        <name>[4Fe-4S] cluster</name>
        <dbReference type="ChEBI" id="CHEBI:49883"/>
    </ligand>
</feature>
<dbReference type="SUPFAM" id="SSF53732">
    <property type="entry name" value="Aconitase iron-sulfur domain"/>
    <property type="match status" value="1"/>
</dbReference>
<gene>
    <name evidence="6" type="primary">leuC</name>
    <name evidence="8" type="ORF">FJY75_08375</name>
</gene>
<dbReference type="PRINTS" id="PR00415">
    <property type="entry name" value="ACONITASE"/>
</dbReference>
<evidence type="ECO:0000256" key="5">
    <source>
        <dbReference type="ARBA" id="ARBA00023239"/>
    </source>
</evidence>
<keyword evidence="5 6" id="KW-0456">Lyase</keyword>
<keyword evidence="6" id="KW-0028">Amino-acid biosynthesis</keyword>
<feature type="binding site" evidence="6">
    <location>
        <position position="300"/>
    </location>
    <ligand>
        <name>[4Fe-4S] cluster</name>
        <dbReference type="ChEBI" id="CHEBI:49883"/>
    </ligand>
</feature>
<evidence type="ECO:0000256" key="1">
    <source>
        <dbReference type="ARBA" id="ARBA00022485"/>
    </source>
</evidence>
<comment type="caution">
    <text evidence="8">The sequence shown here is derived from an EMBL/GenBank/DDBJ whole genome shotgun (WGS) entry which is preliminary data.</text>
</comment>
<accession>A0A937X8Y4</accession>
<keyword evidence="6" id="KW-0432">Leucine biosynthesis</keyword>
<dbReference type="GO" id="GO:0003861">
    <property type="term" value="F:3-isopropylmalate dehydratase activity"/>
    <property type="evidence" value="ECO:0007669"/>
    <property type="project" value="UniProtKB-UniRule"/>
</dbReference>
<dbReference type="NCBIfam" id="TIGR01343">
    <property type="entry name" value="hacA_fam"/>
    <property type="match status" value="1"/>
</dbReference>